<dbReference type="Gene3D" id="3.30.565.10">
    <property type="entry name" value="Histidine kinase-like ATPase, C-terminal domain"/>
    <property type="match status" value="1"/>
</dbReference>
<dbReference type="Pfam" id="PF07536">
    <property type="entry name" value="HWE_HK"/>
    <property type="match status" value="1"/>
</dbReference>
<organism evidence="9 10">
    <name type="scientific">Qipengyuania benthica</name>
    <dbReference type="NCBI Taxonomy" id="3067651"/>
    <lineage>
        <taxon>Bacteria</taxon>
        <taxon>Pseudomonadati</taxon>
        <taxon>Pseudomonadota</taxon>
        <taxon>Alphaproteobacteria</taxon>
        <taxon>Sphingomonadales</taxon>
        <taxon>Erythrobacteraceae</taxon>
        <taxon>Qipengyuania</taxon>
    </lineage>
</organism>
<keyword evidence="10" id="KW-1185">Reference proteome</keyword>
<proteinExistence type="predicted"/>
<evidence type="ECO:0000259" key="8">
    <source>
        <dbReference type="PROSITE" id="PS50112"/>
    </source>
</evidence>
<evidence type="ECO:0000313" key="10">
    <source>
        <dbReference type="Proteomes" id="UP001235664"/>
    </source>
</evidence>
<dbReference type="SUPFAM" id="SSF55874">
    <property type="entry name" value="ATPase domain of HSP90 chaperone/DNA topoisomerase II/histidine kinase"/>
    <property type="match status" value="1"/>
</dbReference>
<dbReference type="InterPro" id="IPR000014">
    <property type="entry name" value="PAS"/>
</dbReference>
<dbReference type="Pfam" id="PF13426">
    <property type="entry name" value="PAS_9"/>
    <property type="match status" value="1"/>
</dbReference>
<dbReference type="Proteomes" id="UP001235664">
    <property type="component" value="Unassembled WGS sequence"/>
</dbReference>
<keyword evidence="4" id="KW-0808">Transferase</keyword>
<comment type="catalytic activity">
    <reaction evidence="1">
        <text>ATP + protein L-histidine = ADP + protein N-phospho-L-histidine.</text>
        <dbReference type="EC" id="2.7.13.3"/>
    </reaction>
</comment>
<dbReference type="CDD" id="cd00130">
    <property type="entry name" value="PAS"/>
    <property type="match status" value="1"/>
</dbReference>
<dbReference type="PANTHER" id="PTHR41523:SF8">
    <property type="entry name" value="ETHYLENE RESPONSE SENSOR PROTEIN"/>
    <property type="match status" value="1"/>
</dbReference>
<evidence type="ECO:0000256" key="7">
    <source>
        <dbReference type="ARBA" id="ARBA00022840"/>
    </source>
</evidence>
<dbReference type="PROSITE" id="PS50112">
    <property type="entry name" value="PAS"/>
    <property type="match status" value="1"/>
</dbReference>
<dbReference type="SMART" id="SM00091">
    <property type="entry name" value="PAS"/>
    <property type="match status" value="1"/>
</dbReference>
<dbReference type="PANTHER" id="PTHR41523">
    <property type="entry name" value="TWO-COMPONENT SYSTEM SENSOR PROTEIN"/>
    <property type="match status" value="1"/>
</dbReference>
<gene>
    <name evidence="9" type="ORF">Q9K01_10125</name>
</gene>
<dbReference type="SMART" id="SM00911">
    <property type="entry name" value="HWE_HK"/>
    <property type="match status" value="1"/>
</dbReference>
<evidence type="ECO:0000256" key="3">
    <source>
        <dbReference type="ARBA" id="ARBA00022553"/>
    </source>
</evidence>
<dbReference type="EMBL" id="JAVAIL010000003">
    <property type="protein sequence ID" value="MDP4539982.1"/>
    <property type="molecule type" value="Genomic_DNA"/>
</dbReference>
<accession>A0ABT9H9I3</accession>
<keyword evidence="7" id="KW-0067">ATP-binding</keyword>
<evidence type="ECO:0000256" key="4">
    <source>
        <dbReference type="ARBA" id="ARBA00022679"/>
    </source>
</evidence>
<keyword evidence="3" id="KW-0597">Phosphoprotein</keyword>
<sequence>MSEEAQDTLLFSPSAQSGRTPIDIDVLAIVADPVICTDEEGRMLFFNAAAERCFGYSAAEVLGQRVEMLLPERYRDAHVRQVKQFGSEEDVEGRLMGHQREVWGRRKNGEEFPGEAALSRRFVDGRTVLTVVHRDITLRKDLEEQREAVAQEMDHRIKNLFTVFSALVWLSAKNSTSVTELESSLQERIKVLAGTQSFMERGVQDSISLADLLDAELGQYRNADGTNINIKGEQVSLRSTAVQPLALAFHELGTNSIKYGAFSHPQGRVTVTSERSVEQGKHLLLIEWRETGGPLVKPPERQGFGTSLIKQVVGRTFQAEVLIDYRPEGLVCRLSLPSAEVEEDTQP</sequence>
<dbReference type="NCBIfam" id="TIGR00229">
    <property type="entry name" value="sensory_box"/>
    <property type="match status" value="1"/>
</dbReference>
<protein>
    <recommendedName>
        <fullName evidence="2">histidine kinase</fullName>
        <ecNumber evidence="2">2.7.13.3</ecNumber>
    </recommendedName>
</protein>
<dbReference type="InterPro" id="IPR036890">
    <property type="entry name" value="HATPase_C_sf"/>
</dbReference>
<evidence type="ECO:0000313" key="9">
    <source>
        <dbReference type="EMBL" id="MDP4539982.1"/>
    </source>
</evidence>
<dbReference type="InterPro" id="IPR035965">
    <property type="entry name" value="PAS-like_dom_sf"/>
</dbReference>
<evidence type="ECO:0000256" key="5">
    <source>
        <dbReference type="ARBA" id="ARBA00022741"/>
    </source>
</evidence>
<dbReference type="RefSeq" id="WP_305930128.1">
    <property type="nucleotide sequence ID" value="NZ_JAVAIL010000003.1"/>
</dbReference>
<evidence type="ECO:0000256" key="6">
    <source>
        <dbReference type="ARBA" id="ARBA00022777"/>
    </source>
</evidence>
<name>A0ABT9H9I3_9SPHN</name>
<keyword evidence="5" id="KW-0547">Nucleotide-binding</keyword>
<dbReference type="InterPro" id="IPR011102">
    <property type="entry name" value="Sig_transdc_His_kinase_HWE"/>
</dbReference>
<reference evidence="9 10" key="1">
    <citation type="submission" date="2023-08" db="EMBL/GenBank/DDBJ databases">
        <title>genomic of DY56.</title>
        <authorList>
            <person name="Wang Y."/>
        </authorList>
    </citation>
    <scope>NUCLEOTIDE SEQUENCE [LARGE SCALE GENOMIC DNA]</scope>
    <source>
        <strain evidence="9 10">DY56-A-20</strain>
    </source>
</reference>
<comment type="caution">
    <text evidence="9">The sequence shown here is derived from an EMBL/GenBank/DDBJ whole genome shotgun (WGS) entry which is preliminary data.</text>
</comment>
<feature type="domain" description="PAS" evidence="8">
    <location>
        <begin position="26"/>
        <end position="72"/>
    </location>
</feature>
<evidence type="ECO:0000256" key="1">
    <source>
        <dbReference type="ARBA" id="ARBA00000085"/>
    </source>
</evidence>
<dbReference type="Gene3D" id="3.30.450.20">
    <property type="entry name" value="PAS domain"/>
    <property type="match status" value="1"/>
</dbReference>
<dbReference type="SUPFAM" id="SSF55785">
    <property type="entry name" value="PYP-like sensor domain (PAS domain)"/>
    <property type="match status" value="1"/>
</dbReference>
<keyword evidence="6" id="KW-0418">Kinase</keyword>
<evidence type="ECO:0000256" key="2">
    <source>
        <dbReference type="ARBA" id="ARBA00012438"/>
    </source>
</evidence>
<dbReference type="EC" id="2.7.13.3" evidence="2"/>